<evidence type="ECO:0000256" key="1">
    <source>
        <dbReference type="ARBA" id="ARBA00004240"/>
    </source>
</evidence>
<evidence type="ECO:0000259" key="4">
    <source>
        <dbReference type="PROSITE" id="PS50848"/>
    </source>
</evidence>
<dbReference type="Pfam" id="PF07059">
    <property type="entry name" value="EDR2_C"/>
    <property type="match status" value="1"/>
</dbReference>
<name>A0A5N6LKI2_9ASTR</name>
<dbReference type="EMBL" id="SZYD01000019">
    <property type="protein sequence ID" value="KAD2392715.1"/>
    <property type="molecule type" value="Genomic_DNA"/>
</dbReference>
<dbReference type="Gene3D" id="2.30.29.30">
    <property type="entry name" value="Pleckstrin-homology domain (PH domain)/Phosphotyrosine-binding domain (PTB)"/>
    <property type="match status" value="1"/>
</dbReference>
<dbReference type="InterPro" id="IPR001849">
    <property type="entry name" value="PH_domain"/>
</dbReference>
<feature type="domain" description="START" evidence="4">
    <location>
        <begin position="146"/>
        <end position="341"/>
    </location>
</feature>
<keyword evidence="6" id="KW-1185">Reference proteome</keyword>
<dbReference type="GO" id="GO:0005783">
    <property type="term" value="C:endoplasmic reticulum"/>
    <property type="evidence" value="ECO:0007669"/>
    <property type="project" value="UniProtKB-SubCell"/>
</dbReference>
<dbReference type="OrthoDB" id="9970435at2759"/>
<dbReference type="InterPro" id="IPR045096">
    <property type="entry name" value="EDR2-like"/>
</dbReference>
<reference evidence="5 6" key="1">
    <citation type="submission" date="2019-05" db="EMBL/GenBank/DDBJ databases">
        <title>Mikania micrantha, genome provides insights into the molecular mechanism of rapid growth.</title>
        <authorList>
            <person name="Liu B."/>
        </authorList>
    </citation>
    <scope>NUCLEOTIDE SEQUENCE [LARGE SCALE GENOMIC DNA]</scope>
    <source>
        <strain evidence="5">NLD-2019</strain>
        <tissue evidence="5">Leaf</tissue>
    </source>
</reference>
<protein>
    <recommendedName>
        <fullName evidence="7">START domain-containing protein</fullName>
    </recommendedName>
</protein>
<dbReference type="SMART" id="SM00233">
    <property type="entry name" value="PH"/>
    <property type="match status" value="1"/>
</dbReference>
<evidence type="ECO:0008006" key="7">
    <source>
        <dbReference type="Google" id="ProtNLM"/>
    </source>
</evidence>
<comment type="caution">
    <text evidence="5">The sequence shown here is derived from an EMBL/GenBank/DDBJ whole genome shotgun (WGS) entry which is preliminary data.</text>
</comment>
<dbReference type="Proteomes" id="UP000326396">
    <property type="component" value="Linkage Group LG9"/>
</dbReference>
<keyword evidence="2" id="KW-0256">Endoplasmic reticulum</keyword>
<dbReference type="InterPro" id="IPR002913">
    <property type="entry name" value="START_lipid-bd_dom"/>
</dbReference>
<dbReference type="SUPFAM" id="SSF55961">
    <property type="entry name" value="Bet v1-like"/>
    <property type="match status" value="1"/>
</dbReference>
<dbReference type="FunFam" id="3.30.530.20:FF:000068">
    <property type="entry name" value="Pleckstrin homology (PH) and lipid-binding START domains-containing protein"/>
    <property type="match status" value="1"/>
</dbReference>
<evidence type="ECO:0000313" key="5">
    <source>
        <dbReference type="EMBL" id="KAD2392715.1"/>
    </source>
</evidence>
<dbReference type="Pfam" id="PF00169">
    <property type="entry name" value="PH"/>
    <property type="match status" value="1"/>
</dbReference>
<dbReference type="SUPFAM" id="SSF50729">
    <property type="entry name" value="PH domain-like"/>
    <property type="match status" value="1"/>
</dbReference>
<dbReference type="InterPro" id="IPR011993">
    <property type="entry name" value="PH-like_dom_sf"/>
</dbReference>
<dbReference type="InterPro" id="IPR009769">
    <property type="entry name" value="EDR2_C"/>
</dbReference>
<accession>A0A5N6LKI2</accession>
<evidence type="ECO:0000313" key="6">
    <source>
        <dbReference type="Proteomes" id="UP000326396"/>
    </source>
</evidence>
<dbReference type="PROSITE" id="PS50848">
    <property type="entry name" value="START"/>
    <property type="match status" value="1"/>
</dbReference>
<dbReference type="CDD" id="cd00821">
    <property type="entry name" value="PH"/>
    <property type="match status" value="1"/>
</dbReference>
<organism evidence="5 6">
    <name type="scientific">Mikania micrantha</name>
    <name type="common">bitter vine</name>
    <dbReference type="NCBI Taxonomy" id="192012"/>
    <lineage>
        <taxon>Eukaryota</taxon>
        <taxon>Viridiplantae</taxon>
        <taxon>Streptophyta</taxon>
        <taxon>Embryophyta</taxon>
        <taxon>Tracheophyta</taxon>
        <taxon>Spermatophyta</taxon>
        <taxon>Magnoliopsida</taxon>
        <taxon>eudicotyledons</taxon>
        <taxon>Gunneridae</taxon>
        <taxon>Pentapetalae</taxon>
        <taxon>asterids</taxon>
        <taxon>campanulids</taxon>
        <taxon>Asterales</taxon>
        <taxon>Asteraceae</taxon>
        <taxon>Asteroideae</taxon>
        <taxon>Heliantheae alliance</taxon>
        <taxon>Eupatorieae</taxon>
        <taxon>Mikania</taxon>
    </lineage>
</organism>
<dbReference type="SMART" id="SM00234">
    <property type="entry name" value="START"/>
    <property type="match status" value="1"/>
</dbReference>
<dbReference type="GO" id="GO:0008289">
    <property type="term" value="F:lipid binding"/>
    <property type="evidence" value="ECO:0007669"/>
    <property type="project" value="InterPro"/>
</dbReference>
<dbReference type="AlphaFoldDB" id="A0A5N6LKI2"/>
<comment type="subcellular location">
    <subcellularLocation>
        <location evidence="1">Endoplasmic reticulum</location>
    </subcellularLocation>
</comment>
<sequence length="720" mass="81307">MDLGKSDGRMEGWLYLIRSNRFGLQYSRKRYFILEESCLKSFKSKPTSDSQEPLRSAVIDSCIRVTDNGRESFSRKVFFIFSLYNASNHNDYLISQLGASNPEEAARWIHSLQDVAMEPGTNSKRRWQPYRLSDPMIAARKHSVDWTSSANMHVDAMTSDVIAPSQWKIFGCKNGLRLFKEAKDNNSSERISSDFPAIMAVGVIEGTCEAVFRTFMSLGLSRSEWDFCFRNGSVVEHLDGHTDIIHIQLCRDWLPWGMSRRDLLLRRYWRREDDGTYVILCHSVIHSKCPPQQGYVRACLLSGGFVMSPLNEGKECVVKHMLSIDWKLWRSYLPKTHARSMTIRMLGRVSALKELFRAKGGDQFPSEFLTGEVESIHANEEQTKQDGDMMQIEDDKMEDAKDAPVSCSSSLIGLNDTSDEFYDVPEPSEEKQYMNSQEEQQTFVQPTLSTAANFVKKLQDLTSQNKGYIELQDTAWGSTKAHCYGSTLLKDLTCNMPCTWAASDPSLFLVRGPNYLKDNQKNKAKGTVMEMAGADWLQSNTREDHLAARPGGIVQKYAAKGGPEFFFVINIQVPGATAYNLVLYYMTKTPLEKSPSLERFVNGDDAFRNSRFKLIPYISKGSWLVKQSVGKKACLVGQALEVNYFRGDNYLELDIDVGSSTVARGVVNLVLGYLNNLIVEMAFVIQANGEDELPESLLGTCRLNHMDTAKSISVDTINHT</sequence>
<dbReference type="Pfam" id="PF01852">
    <property type="entry name" value="START"/>
    <property type="match status" value="1"/>
</dbReference>
<feature type="domain" description="PH" evidence="3">
    <location>
        <begin position="7"/>
        <end position="117"/>
    </location>
</feature>
<dbReference type="Gene3D" id="3.30.530.20">
    <property type="match status" value="1"/>
</dbReference>
<evidence type="ECO:0000259" key="3">
    <source>
        <dbReference type="PROSITE" id="PS50003"/>
    </source>
</evidence>
<dbReference type="CDD" id="cd00177">
    <property type="entry name" value="START"/>
    <property type="match status" value="1"/>
</dbReference>
<proteinExistence type="predicted"/>
<dbReference type="InterPro" id="IPR023393">
    <property type="entry name" value="START-like_dom_sf"/>
</dbReference>
<dbReference type="PANTHER" id="PTHR12136:SF115">
    <property type="entry name" value="PROTEIN ENHANCED DISEASE RESISTANCE 2-LIKE ISOFORM X1"/>
    <property type="match status" value="1"/>
</dbReference>
<dbReference type="PANTHER" id="PTHR12136">
    <property type="entry name" value="ENHANCED DISEASE RESISTANCE-RELATED"/>
    <property type="match status" value="1"/>
</dbReference>
<gene>
    <name evidence="5" type="ORF">E3N88_39692</name>
</gene>
<evidence type="ECO:0000256" key="2">
    <source>
        <dbReference type="ARBA" id="ARBA00022824"/>
    </source>
</evidence>
<dbReference type="PROSITE" id="PS50003">
    <property type="entry name" value="PH_DOMAIN"/>
    <property type="match status" value="1"/>
</dbReference>